<name>A0A6A5ZK52_9PLEO</name>
<feature type="compositionally biased region" description="Basic residues" evidence="1">
    <location>
        <begin position="259"/>
        <end position="275"/>
    </location>
</feature>
<proteinExistence type="predicted"/>
<accession>A0A6A5ZK52</accession>
<organism evidence="2 3">
    <name type="scientific">Lophiotrema nucula</name>
    <dbReference type="NCBI Taxonomy" id="690887"/>
    <lineage>
        <taxon>Eukaryota</taxon>
        <taxon>Fungi</taxon>
        <taxon>Dikarya</taxon>
        <taxon>Ascomycota</taxon>
        <taxon>Pezizomycotina</taxon>
        <taxon>Dothideomycetes</taxon>
        <taxon>Pleosporomycetidae</taxon>
        <taxon>Pleosporales</taxon>
        <taxon>Lophiotremataceae</taxon>
        <taxon>Lophiotrema</taxon>
    </lineage>
</organism>
<sequence length="281" mass="30822">MSSSSNTDMMDRLEEFEQPLPSLSTTKVKTSEDVKGASRHLTELPNRLLLNFYGDRIEFRNNINLGPGAPPCVLWRVKKVGGDGTSHRPLAVLLCLERGSIKQLITSGGHASKTTGEYGDLGKLSIQAQTAQVFSGCDYVAVFDLDTLWCWKFNGAYNDESASPPLAGSGPPAKYRTMLTGWLGGAVHEAGVRMLQSLPGRSLEDSNFECFGFKPMNSKVTSAGHQREKKSGNETTSDPIPEFAPASKDTLDGDERERRQRKNKARNEKRKQKKKAAGELA</sequence>
<dbReference type="AlphaFoldDB" id="A0A6A5ZK52"/>
<feature type="compositionally biased region" description="Basic and acidic residues" evidence="1">
    <location>
        <begin position="249"/>
        <end position="258"/>
    </location>
</feature>
<evidence type="ECO:0000313" key="3">
    <source>
        <dbReference type="Proteomes" id="UP000799770"/>
    </source>
</evidence>
<evidence type="ECO:0000313" key="2">
    <source>
        <dbReference type="EMBL" id="KAF2119526.1"/>
    </source>
</evidence>
<protein>
    <submittedName>
        <fullName evidence="2">Uncharacterized protein</fullName>
    </submittedName>
</protein>
<feature type="region of interest" description="Disordered" evidence="1">
    <location>
        <begin position="219"/>
        <end position="281"/>
    </location>
</feature>
<evidence type="ECO:0000256" key="1">
    <source>
        <dbReference type="SAM" id="MobiDB-lite"/>
    </source>
</evidence>
<gene>
    <name evidence="2" type="ORF">BDV96DRAFT_676470</name>
</gene>
<dbReference type="Proteomes" id="UP000799770">
    <property type="component" value="Unassembled WGS sequence"/>
</dbReference>
<dbReference type="EMBL" id="ML977315">
    <property type="protein sequence ID" value="KAF2119526.1"/>
    <property type="molecule type" value="Genomic_DNA"/>
</dbReference>
<reference evidence="2" key="1">
    <citation type="journal article" date="2020" name="Stud. Mycol.">
        <title>101 Dothideomycetes genomes: a test case for predicting lifestyles and emergence of pathogens.</title>
        <authorList>
            <person name="Haridas S."/>
            <person name="Albert R."/>
            <person name="Binder M."/>
            <person name="Bloem J."/>
            <person name="Labutti K."/>
            <person name="Salamov A."/>
            <person name="Andreopoulos B."/>
            <person name="Baker S."/>
            <person name="Barry K."/>
            <person name="Bills G."/>
            <person name="Bluhm B."/>
            <person name="Cannon C."/>
            <person name="Castanera R."/>
            <person name="Culley D."/>
            <person name="Daum C."/>
            <person name="Ezra D."/>
            <person name="Gonzalez J."/>
            <person name="Henrissat B."/>
            <person name="Kuo A."/>
            <person name="Liang C."/>
            <person name="Lipzen A."/>
            <person name="Lutzoni F."/>
            <person name="Magnuson J."/>
            <person name="Mondo S."/>
            <person name="Nolan M."/>
            <person name="Ohm R."/>
            <person name="Pangilinan J."/>
            <person name="Park H.-J."/>
            <person name="Ramirez L."/>
            <person name="Alfaro M."/>
            <person name="Sun H."/>
            <person name="Tritt A."/>
            <person name="Yoshinaga Y."/>
            <person name="Zwiers L.-H."/>
            <person name="Turgeon B."/>
            <person name="Goodwin S."/>
            <person name="Spatafora J."/>
            <person name="Crous P."/>
            <person name="Grigoriev I."/>
        </authorList>
    </citation>
    <scope>NUCLEOTIDE SEQUENCE</scope>
    <source>
        <strain evidence="2">CBS 627.86</strain>
    </source>
</reference>
<keyword evidence="3" id="KW-1185">Reference proteome</keyword>